<dbReference type="Proteomes" id="UP000594261">
    <property type="component" value="Chromosome 6"/>
</dbReference>
<proteinExistence type="inferred from homology"/>
<comment type="similarity">
    <text evidence="1">Belongs to the SNW family.</text>
</comment>
<dbReference type="InterPro" id="IPR017862">
    <property type="entry name" value="SKI-int_prot_SKIP"/>
</dbReference>
<accession>A0A7N2M0P3</accession>
<keyword evidence="6" id="KW-1185">Reference proteome</keyword>
<dbReference type="OMA" id="PCISNWI"/>
<evidence type="ECO:0000313" key="6">
    <source>
        <dbReference type="Proteomes" id="UP000594261"/>
    </source>
</evidence>
<reference evidence="5 6" key="1">
    <citation type="journal article" date="2016" name="G3 (Bethesda)">
        <title>First Draft Assembly and Annotation of the Genome of a California Endemic Oak Quercus lobata Nee (Fagaceae).</title>
        <authorList>
            <person name="Sork V.L."/>
            <person name="Fitz-Gibbon S.T."/>
            <person name="Puiu D."/>
            <person name="Crepeau M."/>
            <person name="Gugger P.F."/>
            <person name="Sherman R."/>
            <person name="Stevens K."/>
            <person name="Langley C.H."/>
            <person name="Pellegrini M."/>
            <person name="Salzberg S.L."/>
        </authorList>
    </citation>
    <scope>NUCLEOTIDE SEQUENCE [LARGE SCALE GENOMIC DNA]</scope>
    <source>
        <strain evidence="5 6">cv. SW786</strain>
    </source>
</reference>
<evidence type="ECO:0000313" key="5">
    <source>
        <dbReference type="EnsemblPlants" id="QL06p036908:mrna"/>
    </source>
</evidence>
<dbReference type="PANTHER" id="PTHR12096">
    <property type="entry name" value="NUCLEAR PROTEIN SKIP-RELATED"/>
    <property type="match status" value="1"/>
</dbReference>
<reference evidence="5" key="2">
    <citation type="submission" date="2021-01" db="UniProtKB">
        <authorList>
            <consortium name="EnsemblPlants"/>
        </authorList>
    </citation>
    <scope>IDENTIFICATION</scope>
</reference>
<dbReference type="GO" id="GO:0000398">
    <property type="term" value="P:mRNA splicing, via spliceosome"/>
    <property type="evidence" value="ECO:0007669"/>
    <property type="project" value="InterPro"/>
</dbReference>
<feature type="region of interest" description="Disordered" evidence="3">
    <location>
        <begin position="135"/>
        <end position="154"/>
    </location>
</feature>
<dbReference type="Pfam" id="PF02731">
    <property type="entry name" value="SKIP_SNW"/>
    <property type="match status" value="1"/>
</dbReference>
<feature type="domain" description="SKI-interacting protein SKIP SNW" evidence="4">
    <location>
        <begin position="95"/>
        <end position="258"/>
    </location>
</feature>
<dbReference type="EMBL" id="LRBV02000006">
    <property type="status" value="NOT_ANNOTATED_CDS"/>
    <property type="molecule type" value="Genomic_DNA"/>
</dbReference>
<dbReference type="Gramene" id="QL06p036908:mrna">
    <property type="protein sequence ID" value="QL06p036908:mrna"/>
    <property type="gene ID" value="QL06p036908"/>
</dbReference>
<evidence type="ECO:0000256" key="2">
    <source>
        <dbReference type="SAM" id="Coils"/>
    </source>
</evidence>
<keyword evidence="2" id="KW-0175">Coiled coil</keyword>
<protein>
    <recommendedName>
        <fullName evidence="4">SKI-interacting protein SKIP SNW domain-containing protein</fullName>
    </recommendedName>
</protein>
<dbReference type="InterPro" id="IPR004015">
    <property type="entry name" value="SKI-int_prot_SKIP_SNW-dom"/>
</dbReference>
<sequence length="282" mass="32375">MAESFTDVSNAPWFKQRHNEGFAPQKVEDFGDGVPFLRFTLLNFLLTWVLLSVKENAGDDDEEEELQREIEETKASLQKILNRRFTTARQRHSSKFIKYKPSQQSASAAFNSGAKERIINILEMLADPLDPPKFKQKHLPKPSASASPPVPIMHSPPRPVNVKDQQDWKIPPCISNWINPKGYTIPLDKRLAADGRALHDVHINNNFATLLEALYLAEHKAREAAAIRSKLQKEILMKEKERKERELRALAQKARSERTVLDYLPHSRHNFFEFHPLSQGLV</sequence>
<evidence type="ECO:0000256" key="1">
    <source>
        <dbReference type="ARBA" id="ARBA00010197"/>
    </source>
</evidence>
<dbReference type="EnsemblPlants" id="QL06p036908:mrna">
    <property type="protein sequence ID" value="QL06p036908:mrna"/>
    <property type="gene ID" value="QL06p036908"/>
</dbReference>
<dbReference type="AlphaFoldDB" id="A0A7N2M0P3"/>
<dbReference type="GO" id="GO:0005681">
    <property type="term" value="C:spliceosomal complex"/>
    <property type="evidence" value="ECO:0007669"/>
    <property type="project" value="InterPro"/>
</dbReference>
<feature type="coiled-coil region" evidence="2">
    <location>
        <begin position="233"/>
        <end position="260"/>
    </location>
</feature>
<evidence type="ECO:0000259" key="4">
    <source>
        <dbReference type="Pfam" id="PF02731"/>
    </source>
</evidence>
<name>A0A7N2M0P3_QUELO</name>
<dbReference type="InParanoid" id="A0A7N2M0P3"/>
<evidence type="ECO:0000256" key="3">
    <source>
        <dbReference type="SAM" id="MobiDB-lite"/>
    </source>
</evidence>
<organism evidence="5 6">
    <name type="scientific">Quercus lobata</name>
    <name type="common">Valley oak</name>
    <dbReference type="NCBI Taxonomy" id="97700"/>
    <lineage>
        <taxon>Eukaryota</taxon>
        <taxon>Viridiplantae</taxon>
        <taxon>Streptophyta</taxon>
        <taxon>Embryophyta</taxon>
        <taxon>Tracheophyta</taxon>
        <taxon>Spermatophyta</taxon>
        <taxon>Magnoliopsida</taxon>
        <taxon>eudicotyledons</taxon>
        <taxon>Gunneridae</taxon>
        <taxon>Pentapetalae</taxon>
        <taxon>rosids</taxon>
        <taxon>fabids</taxon>
        <taxon>Fagales</taxon>
        <taxon>Fagaceae</taxon>
        <taxon>Quercus</taxon>
    </lineage>
</organism>